<keyword evidence="8 20" id="KW-0378">Hydrolase</keyword>
<evidence type="ECO:0000256" key="5">
    <source>
        <dbReference type="ARBA" id="ARBA00017565"/>
    </source>
</evidence>
<dbReference type="Pfam" id="PF00675">
    <property type="entry name" value="Peptidase_M16"/>
    <property type="match status" value="1"/>
</dbReference>
<dbReference type="PROSITE" id="PS00143">
    <property type="entry name" value="INSULINASE"/>
    <property type="match status" value="1"/>
</dbReference>
<comment type="similarity">
    <text evidence="3 14">Belongs to the peptidase M16 family.</text>
</comment>
<sequence>MRRQLVRITGLVLLAMCWAPLSWAAQGWQPLTEKINKSEHDPRQYEAIKLANGMTVLLVSDAQAPKSLAALALPVGSLEDPNSQLGLAHYLEHMVLMGSKRYPEPENLSEFLKKHGGSHNASTASYRTAFYLEVENDALEPAVDRMADAIAEPLLDPGNADRERNAVNAELTMARSRDGMRMAQVGAETLNPAHPSARFSGGNLDTLKDKPDSKLHDELTGFYKRYYSANLMMGVLYGNQPLPQLADIAAKTFGRVPNHDASVPPITVPAVTPEQQGIIIHYVPAQPRKQLKVEFRIDNNSAAFRSKTDTYISYLIGNRSKNTLSDWLQKQGLADAINAGADPMVDRNGGVFAISVSLTDKGLAQRDQVVAAIFNYLKMLRSEGIKQSYFDEISHVLNLDFRYPSITRDMDYIEWLVDTMLRVPVEHALDAPYLADRYDPKAIAERLDAMTPQNARIWFVSPDEPHNKTAYFVNAPYQVDKITPQRFTQWQQLESGISLSLPALNPYIPDDFTLTKPSHEFKKPEKVVDKPGLRVLYMPSRYFADEPKADVTVAFPQRQNHGFRAQSGAVLADGLSGRPRAGSVELSGVGRRVELLDLAEQRSDV</sequence>
<feature type="chain" id="PRO_5016730808" description="Protease 3" evidence="16">
    <location>
        <begin position="25"/>
        <end position="605"/>
    </location>
</feature>
<dbReference type="InterPro" id="IPR011765">
    <property type="entry name" value="Pept_M16_N"/>
</dbReference>
<dbReference type="EC" id="3.4.24.55" evidence="4"/>
<dbReference type="EMBL" id="UGYK01000002">
    <property type="protein sequence ID" value="SUI48184.1"/>
    <property type="molecule type" value="Genomic_DNA"/>
</dbReference>
<evidence type="ECO:0000313" key="20">
    <source>
        <dbReference type="EMBL" id="SUI48184.1"/>
    </source>
</evidence>
<comment type="function">
    <text evidence="2">Endopeptidase that degrades small peptides of less than 7 kDa, such as glucagon and insulin.</text>
</comment>
<dbReference type="PANTHER" id="PTHR43690:SF18">
    <property type="entry name" value="INSULIN-DEGRADING ENZYME-RELATED"/>
    <property type="match status" value="1"/>
</dbReference>
<dbReference type="NCBIfam" id="NF011681">
    <property type="entry name" value="PRK15101.1"/>
    <property type="match status" value="1"/>
</dbReference>
<dbReference type="PANTHER" id="PTHR43690">
    <property type="entry name" value="NARDILYSIN"/>
    <property type="match status" value="1"/>
</dbReference>
<evidence type="ECO:0000256" key="14">
    <source>
        <dbReference type="RuleBase" id="RU004447"/>
    </source>
</evidence>
<feature type="signal peptide" evidence="16">
    <location>
        <begin position="1"/>
        <end position="24"/>
    </location>
</feature>
<dbReference type="AlphaFoldDB" id="A0A379YPD0"/>
<dbReference type="FunFam" id="3.30.830.10:FF:000012">
    <property type="entry name" value="Protease 3"/>
    <property type="match status" value="1"/>
</dbReference>
<comment type="cofactor">
    <cofactor evidence="1">
        <name>Zn(2+)</name>
        <dbReference type="ChEBI" id="CHEBI:29105"/>
    </cofactor>
</comment>
<gene>
    <name evidence="20" type="primary">ptrA_1</name>
    <name evidence="20" type="ORF">NCTC10211_02208</name>
</gene>
<evidence type="ECO:0000313" key="21">
    <source>
        <dbReference type="Proteomes" id="UP000254765"/>
    </source>
</evidence>
<dbReference type="InterPro" id="IPR007863">
    <property type="entry name" value="Peptidase_M16_C"/>
</dbReference>
<evidence type="ECO:0000259" key="18">
    <source>
        <dbReference type="Pfam" id="PF05193"/>
    </source>
</evidence>
<feature type="region of interest" description="Disordered" evidence="15">
    <location>
        <begin position="192"/>
        <end position="211"/>
    </location>
</feature>
<dbReference type="InterPro" id="IPR032632">
    <property type="entry name" value="Peptidase_M16_M"/>
</dbReference>
<evidence type="ECO:0000256" key="11">
    <source>
        <dbReference type="ARBA" id="ARBA00029597"/>
    </source>
</evidence>
<evidence type="ECO:0000256" key="9">
    <source>
        <dbReference type="ARBA" id="ARBA00022833"/>
    </source>
</evidence>
<keyword evidence="6 20" id="KW-0645">Protease</keyword>
<keyword evidence="9" id="KW-0862">Zinc</keyword>
<dbReference type="InterPro" id="IPR011249">
    <property type="entry name" value="Metalloenz_LuxS/M16"/>
</dbReference>
<accession>A0A379YPD0</accession>
<feature type="domain" description="Peptidase M16 C-terminal" evidence="18">
    <location>
        <begin position="216"/>
        <end position="394"/>
    </location>
</feature>
<evidence type="ECO:0000256" key="7">
    <source>
        <dbReference type="ARBA" id="ARBA00022723"/>
    </source>
</evidence>
<dbReference type="GO" id="GO:0046872">
    <property type="term" value="F:metal ion binding"/>
    <property type="evidence" value="ECO:0007669"/>
    <property type="project" value="UniProtKB-KW"/>
</dbReference>
<evidence type="ECO:0000256" key="12">
    <source>
        <dbReference type="ARBA" id="ARBA00031184"/>
    </source>
</evidence>
<evidence type="ECO:0000256" key="1">
    <source>
        <dbReference type="ARBA" id="ARBA00001947"/>
    </source>
</evidence>
<dbReference type="Pfam" id="PF16187">
    <property type="entry name" value="Peptidase_M16_M"/>
    <property type="match status" value="1"/>
</dbReference>
<keyword evidence="10" id="KW-0482">Metalloprotease</keyword>
<name>A0A379YPD0_SERMA</name>
<evidence type="ECO:0000256" key="10">
    <source>
        <dbReference type="ARBA" id="ARBA00023049"/>
    </source>
</evidence>
<feature type="domain" description="Peptidase M16 N-terminal" evidence="17">
    <location>
        <begin position="56"/>
        <end position="192"/>
    </location>
</feature>
<dbReference type="Gene3D" id="3.30.830.10">
    <property type="entry name" value="Metalloenzyme, LuxS/M16 peptidase-like"/>
    <property type="match status" value="3"/>
</dbReference>
<evidence type="ECO:0000256" key="13">
    <source>
        <dbReference type="ARBA" id="ARBA00033450"/>
    </source>
</evidence>
<proteinExistence type="inferred from homology"/>
<evidence type="ECO:0000256" key="4">
    <source>
        <dbReference type="ARBA" id="ARBA00012449"/>
    </source>
</evidence>
<dbReference type="InterPro" id="IPR001431">
    <property type="entry name" value="Pept_M16_Zn_BS"/>
</dbReference>
<keyword evidence="7" id="KW-0479">Metal-binding</keyword>
<evidence type="ECO:0000256" key="6">
    <source>
        <dbReference type="ARBA" id="ARBA00022670"/>
    </source>
</evidence>
<evidence type="ECO:0000256" key="15">
    <source>
        <dbReference type="SAM" id="MobiDB-lite"/>
    </source>
</evidence>
<evidence type="ECO:0000256" key="2">
    <source>
        <dbReference type="ARBA" id="ARBA00002184"/>
    </source>
</evidence>
<protein>
    <recommendedName>
        <fullName evidence="5">Protease 3</fullName>
        <ecNumber evidence="4">3.4.24.55</ecNumber>
    </recommendedName>
    <alternativeName>
        <fullName evidence="13">Pitrilysin</fullName>
    </alternativeName>
    <alternativeName>
        <fullName evidence="12">Protease III</fullName>
    </alternativeName>
    <alternativeName>
        <fullName evidence="11">Protease pi</fullName>
    </alternativeName>
</protein>
<dbReference type="GO" id="GO:0006508">
    <property type="term" value="P:proteolysis"/>
    <property type="evidence" value="ECO:0007669"/>
    <property type="project" value="UniProtKB-KW"/>
</dbReference>
<reference evidence="20 21" key="1">
    <citation type="submission" date="2018-06" db="EMBL/GenBank/DDBJ databases">
        <authorList>
            <consortium name="Pathogen Informatics"/>
            <person name="Doyle S."/>
        </authorList>
    </citation>
    <scope>NUCLEOTIDE SEQUENCE [LARGE SCALE GENOMIC DNA]</scope>
    <source>
        <strain evidence="20 21">NCTC10211</strain>
    </source>
</reference>
<keyword evidence="16" id="KW-0732">Signal</keyword>
<evidence type="ECO:0000256" key="16">
    <source>
        <dbReference type="SAM" id="SignalP"/>
    </source>
</evidence>
<dbReference type="Pfam" id="PF05193">
    <property type="entry name" value="Peptidase_M16_C"/>
    <property type="match status" value="1"/>
</dbReference>
<evidence type="ECO:0000259" key="19">
    <source>
        <dbReference type="Pfam" id="PF16187"/>
    </source>
</evidence>
<dbReference type="SUPFAM" id="SSF63411">
    <property type="entry name" value="LuxS/MPP-like metallohydrolase"/>
    <property type="match status" value="3"/>
</dbReference>
<dbReference type="Proteomes" id="UP000254765">
    <property type="component" value="Unassembled WGS sequence"/>
</dbReference>
<evidence type="ECO:0000256" key="3">
    <source>
        <dbReference type="ARBA" id="ARBA00007261"/>
    </source>
</evidence>
<feature type="domain" description="Peptidase M16 middle/third" evidence="19">
    <location>
        <begin position="401"/>
        <end position="556"/>
    </location>
</feature>
<evidence type="ECO:0000259" key="17">
    <source>
        <dbReference type="Pfam" id="PF00675"/>
    </source>
</evidence>
<dbReference type="InterPro" id="IPR050626">
    <property type="entry name" value="Peptidase_M16"/>
</dbReference>
<evidence type="ECO:0000256" key="8">
    <source>
        <dbReference type="ARBA" id="ARBA00022801"/>
    </source>
</evidence>
<organism evidence="20 21">
    <name type="scientific">Serratia marcescens</name>
    <dbReference type="NCBI Taxonomy" id="615"/>
    <lineage>
        <taxon>Bacteria</taxon>
        <taxon>Pseudomonadati</taxon>
        <taxon>Pseudomonadota</taxon>
        <taxon>Gammaproteobacteria</taxon>
        <taxon>Enterobacterales</taxon>
        <taxon>Yersiniaceae</taxon>
        <taxon>Serratia</taxon>
    </lineage>
</organism>
<dbReference type="GO" id="GO:0004222">
    <property type="term" value="F:metalloendopeptidase activity"/>
    <property type="evidence" value="ECO:0007669"/>
    <property type="project" value="UniProtKB-EC"/>
</dbReference>